<dbReference type="EMBL" id="VOSC01000030">
    <property type="protein sequence ID" value="TXE07048.1"/>
    <property type="molecule type" value="Genomic_DNA"/>
</dbReference>
<dbReference type="AlphaFoldDB" id="A0A5C7AEJ2"/>
<evidence type="ECO:0000313" key="2">
    <source>
        <dbReference type="EMBL" id="TXE07048.1"/>
    </source>
</evidence>
<sequence length="138" mass="16078">MNAKFHLALPCINIKETKMFYTQVLGMTLGRHTEKWVDVNLYGNQITFTKTGPFNFSFKEYRLGDHILPSFHFGVIVNAENWGKLYTKLFQDDRLEVTTEVAFMQNKVGEHLSFFVKDPNGYMIEFKSFKSDDEVFAS</sequence>
<dbReference type="Pfam" id="PF00903">
    <property type="entry name" value="Glyoxalase"/>
    <property type="match status" value="1"/>
</dbReference>
<feature type="domain" description="VOC" evidence="1">
    <location>
        <begin position="3"/>
        <end position="129"/>
    </location>
</feature>
<gene>
    <name evidence="2" type="ORF">FUA26_12550</name>
</gene>
<name>A0A5C7AEJ2_9FLAO</name>
<dbReference type="SUPFAM" id="SSF54593">
    <property type="entry name" value="Glyoxalase/Bleomycin resistance protein/Dihydroxybiphenyl dioxygenase"/>
    <property type="match status" value="1"/>
</dbReference>
<dbReference type="RefSeq" id="WP_147136657.1">
    <property type="nucleotide sequence ID" value="NZ_VOSC01000030.1"/>
</dbReference>
<comment type="caution">
    <text evidence="2">The sequence shown here is derived from an EMBL/GenBank/DDBJ whole genome shotgun (WGS) entry which is preliminary data.</text>
</comment>
<keyword evidence="3" id="KW-1185">Reference proteome</keyword>
<dbReference type="Gene3D" id="3.10.180.10">
    <property type="entry name" value="2,3-Dihydroxybiphenyl 1,2-Dioxygenase, domain 1"/>
    <property type="match status" value="1"/>
</dbReference>
<dbReference type="PANTHER" id="PTHR39434:SF1">
    <property type="entry name" value="VOC DOMAIN-CONTAINING PROTEIN"/>
    <property type="match status" value="1"/>
</dbReference>
<proteinExistence type="predicted"/>
<evidence type="ECO:0000259" key="1">
    <source>
        <dbReference type="PROSITE" id="PS51819"/>
    </source>
</evidence>
<dbReference type="Proteomes" id="UP000321790">
    <property type="component" value="Unassembled WGS sequence"/>
</dbReference>
<dbReference type="InterPro" id="IPR037523">
    <property type="entry name" value="VOC_core"/>
</dbReference>
<organism evidence="2 3">
    <name type="scientific">Seonamhaeicola algicola</name>
    <dbReference type="NCBI Taxonomy" id="1719036"/>
    <lineage>
        <taxon>Bacteria</taxon>
        <taxon>Pseudomonadati</taxon>
        <taxon>Bacteroidota</taxon>
        <taxon>Flavobacteriia</taxon>
        <taxon>Flavobacteriales</taxon>
        <taxon>Flavobacteriaceae</taxon>
    </lineage>
</organism>
<dbReference type="PROSITE" id="PS51819">
    <property type="entry name" value="VOC"/>
    <property type="match status" value="1"/>
</dbReference>
<accession>A0A5C7AEJ2</accession>
<dbReference type="PANTHER" id="PTHR39434">
    <property type="match status" value="1"/>
</dbReference>
<reference evidence="3" key="1">
    <citation type="submission" date="2019-08" db="EMBL/GenBank/DDBJ databases">
        <title>Seonamhaeicola sediminis sp. nov., isolated from marine sediment.</title>
        <authorList>
            <person name="Cao W.R."/>
        </authorList>
    </citation>
    <scope>NUCLEOTIDE SEQUENCE [LARGE SCALE GENOMIC DNA]</scope>
    <source>
        <strain evidence="3">Gy8</strain>
    </source>
</reference>
<evidence type="ECO:0000313" key="3">
    <source>
        <dbReference type="Proteomes" id="UP000321790"/>
    </source>
</evidence>
<dbReference type="OrthoDB" id="793940at2"/>
<dbReference type="InterPro" id="IPR004360">
    <property type="entry name" value="Glyas_Fos-R_dOase_dom"/>
</dbReference>
<protein>
    <submittedName>
        <fullName evidence="2">Bleomycin resistance protein</fullName>
    </submittedName>
</protein>
<dbReference type="InterPro" id="IPR029068">
    <property type="entry name" value="Glyas_Bleomycin-R_OHBP_Dase"/>
</dbReference>